<dbReference type="Pfam" id="PF14222">
    <property type="entry name" value="MOR2-PAG1_N"/>
    <property type="match status" value="1"/>
</dbReference>
<feature type="compositionally biased region" description="Acidic residues" evidence="1">
    <location>
        <begin position="1"/>
        <end position="12"/>
    </location>
</feature>
<dbReference type="InterPro" id="IPR016024">
    <property type="entry name" value="ARM-type_fold"/>
</dbReference>
<dbReference type="InterPro" id="IPR029473">
    <property type="entry name" value="MOR2-PAG1_mid"/>
</dbReference>
<reference evidence="5" key="1">
    <citation type="submission" date="2022-06" db="EMBL/GenBank/DDBJ databases">
        <authorList>
            <consortium name="SYNGENTA / RWTH Aachen University"/>
        </authorList>
    </citation>
    <scope>NUCLEOTIDE SEQUENCE</scope>
</reference>
<feature type="region of interest" description="Disordered" evidence="1">
    <location>
        <begin position="2360"/>
        <end position="2394"/>
    </location>
</feature>
<feature type="compositionally biased region" description="Polar residues" evidence="1">
    <location>
        <begin position="107"/>
        <end position="124"/>
    </location>
</feature>
<dbReference type="EMBL" id="CALTRL010001220">
    <property type="protein sequence ID" value="CAH7671615.1"/>
    <property type="molecule type" value="Genomic_DNA"/>
</dbReference>
<dbReference type="InterPro" id="IPR039867">
    <property type="entry name" value="Furry/Tao3/Mor2"/>
</dbReference>
<evidence type="ECO:0000259" key="4">
    <source>
        <dbReference type="Pfam" id="PF14228"/>
    </source>
</evidence>
<feature type="compositionally biased region" description="Basic and acidic residues" evidence="1">
    <location>
        <begin position="2230"/>
        <end position="2241"/>
    </location>
</feature>
<feature type="region of interest" description="Disordered" evidence="1">
    <location>
        <begin position="695"/>
        <end position="722"/>
    </location>
</feature>
<dbReference type="Proteomes" id="UP001153365">
    <property type="component" value="Unassembled WGS sequence"/>
</dbReference>
<feature type="region of interest" description="Disordered" evidence="1">
    <location>
        <begin position="1"/>
        <end position="96"/>
    </location>
</feature>
<gene>
    <name evidence="5" type="ORF">PPACK8108_LOCUS6406</name>
</gene>
<feature type="compositionally biased region" description="Polar residues" evidence="1">
    <location>
        <begin position="28"/>
        <end position="46"/>
    </location>
</feature>
<feature type="region of interest" description="Disordered" evidence="1">
    <location>
        <begin position="105"/>
        <end position="124"/>
    </location>
</feature>
<dbReference type="GO" id="GO:0030427">
    <property type="term" value="C:site of polarized growth"/>
    <property type="evidence" value="ECO:0007669"/>
    <property type="project" value="TreeGrafter"/>
</dbReference>
<evidence type="ECO:0000259" key="3">
    <source>
        <dbReference type="Pfam" id="PF14225"/>
    </source>
</evidence>
<dbReference type="GO" id="GO:0000902">
    <property type="term" value="P:cell morphogenesis"/>
    <property type="evidence" value="ECO:0007669"/>
    <property type="project" value="InterPro"/>
</dbReference>
<feature type="region of interest" description="Disordered" evidence="1">
    <location>
        <begin position="2417"/>
        <end position="2463"/>
    </location>
</feature>
<feature type="compositionally biased region" description="Low complexity" evidence="1">
    <location>
        <begin position="47"/>
        <end position="68"/>
    </location>
</feature>
<sequence length="2486" mass="274402">MQIEIPDLDDDYSQPTPLANKSFGGAFSPTSPLLHNRNGSNSSTKNPTGFSFSSFTSPLPPTQSSSRPFGGQNNSNGVHPSIPMASSSSHPLESQPVQEMFRKASLKGQQLHTSPSIPSIKTSQNQSLISLPSIPRKLSIASLRSGNSSRLGHAQDNGRLARNGNDLSGNYVVVNPSSPSPFSPTLSNGPNSKIPRTRGENLTNGTTNTAGGTTNEMVTPLEAAMHLVLERFSEECETKLGQLLGKQISTSPEEDVYIPYFFGQGADPSFDSTIESLAQVSKKTPSHVVKLVLRWKNRQGESVDDYYIQRAVNANTAMSTARATLILSERKSLALNYILCRAMIAILLVVTREGLGEDLGSRLEDIVFLFMRNSDPYLTARTPNKQANMNMFAHLLGALSTIRFASVCERFASEVEAMNRAAAVRDQKDTEARLGYLIRSVQFLKLKIYPPEAFEETAEFIGSFASIFDTSRGSIVKIAIAETLGPLLSQVAQSATAEVNHPVWNKAIFLILNKAHSMSDKPSKARYWGSTVPLICAAVGTAPQDVLVARWTETVDWCFSKLKEKSTRSVIMLGMVQLVWTYLHRVREGVSALNKRLEPILKSAFPSDRRNVYPPEASLEIFVSLINFILYWQLEYGSDFVLGNLLSGPSEASDSGLGLVAQAGPERISIAITASLRALTSLEKVEDPMYPTAEAANSSKILSPSQAPGQSTASSSQNFNTSDGQALKPEILERPRVKAFVDAIGIKVLQIAAYSDRTLAPYTLTDDKYVSPWHESILHRTEALDGPTITQRHGAFAVEYPRQLQPVFEALQICLHAWPRLLTSPASESAALGILFRGLISLNFSVTIESEMCLRRFLAAGKSFSVLQSYTRFLAKPEFFFRFKPHLQKGLDNKVEKLVKLWVETLSAWCDQIRKSLIDRDDSNFAPSPNFRSDGSKLVCQTEATGLVLLCNRSPFIRRSALDALRITATARSIIEESEQALTPRSMGFDRTSSVAGLFNKAESNFFDSVNVDDLSSGERARLIKWKKHRKVANGEGLTRLLESDSPTDSTLHFYALSAIFSIALQHLPDTVVHARSLLYGQLQRVYPLASEAAGIGGRATSSGNGMNPGWDDRNLHMTWARLLITATSITTSTDPKTGNLSTTIDTMSNSGHQSGSNRDRNISPGDDLIKTLVPFLTSDQSPFREATIRAMSCIHVSLYNLLLDGLSGLAHHLTSERKMIEAQKDRSAHTSGNAKIIRLFSAIGKLHESTTRFLFHPDFVITERCVDILLRFVRETSLFLRSRQTAEDYVTISIRKSFLIFSERLLRKLGAGSEAKPELRILRLCPHELLLETFNMAEDWSTRPLGSGSTNLNQSLNASSDSRPSRNNSISSRANIPKKGGGSSSSLSTSSGPELLVPAASMIATLCESAFDVRTVGSPQHLRKDELSTDRPNVSVGRILRWIVALLEKNDSKAHIQVRRAFIGSARTTSDPERFLEAALAYSWNDSELFPLSQTLFCVIGSAFLAEPKLRFRDSALLALCLSRMIHSDIAIRQRALDVLKFTGLLGTQLDWLSEIEVSLASNFTGQHFLAQFSTSRTLCSLRNVDPLEFVIELGSRIMQIDPPKSEILARLLPTWLTQIRLSTPDSSANVRSKTVLTAMVLVSSRMGELHPEEARSIWRAFSGASTSNIGVITNYLLDQTTRRASSAFVHIVRSIILCMTEDNGPDVVAKNLLITVEPAKLTQSQGPPPPIDIAQASRTLDLDSYFPPSSSRTTVSPMQAAILLLGEIMILHPSALGERLPHILHAYIIQADHTNLPLQGQMRETLNRLVCILQRRLRQASDSRQSSSLPLESSDKEPWRSFWDFDDMGNARRHRKSPPENLERLVQQIISLSSHLLSDFPLKWARVAMEWATQCPVRHVACRSLQVFRVLGVSVEANLLTELLARLSNTASGSSPDIQLFSLEVLTSFTACAKFHPINPATMAQLFWTGVSCLESANDSEFLEAINLLKALLESVNDSNCFEIEASKPANWKGKKSSIRQLAIKGLRSSQTCQASWSLFKALLGLPQISLAVDLIGDNIGLFYAACLPWCLHILETGVMQYEMDEIAIELSRYAESTQMDGLSRIMVSFAKRRFRTKDDFLRQAVNGVREYFLPVSAPEILQVYLGLLFNPLEWLRGRTLAVLKLYVRMIDPNSPEIINLGYDLLTPLLNLLQTNVSQQAIEILAEPLPMRSKIPNIRSKVSSSEDDGSKKKVFGRPDETGWCVPNQQEAMSLSRSLLVDVAAKFATSFNCDTLKRSSVVEFTYDWGNEPDSNADTQTQSDFAETNESFGDMVSTLHDLSDFFGQDGGPMGSKISSPFNPSTARVAAILSRSLSKRRANRPSLHVERGNINTALPTPLQTPTQFFSSSSRPQSLISSSCSSPLQLRSDIRCHNNSLSLDSSRDGDIFEGDEEEGEDEEGEEEAGRVSPAGTHCTDDSQPVFAFDLDDDNYRLMRQKSKITGKS</sequence>
<protein>
    <submittedName>
        <fullName evidence="5">Cell morphogenesis N-terminal-domain-containing protein</fullName>
    </submittedName>
</protein>
<feature type="region of interest" description="Disordered" evidence="1">
    <location>
        <begin position="2221"/>
        <end position="2241"/>
    </location>
</feature>
<organism evidence="5 6">
    <name type="scientific">Phakopsora pachyrhizi</name>
    <name type="common">Asian soybean rust disease fungus</name>
    <dbReference type="NCBI Taxonomy" id="170000"/>
    <lineage>
        <taxon>Eukaryota</taxon>
        <taxon>Fungi</taxon>
        <taxon>Dikarya</taxon>
        <taxon>Basidiomycota</taxon>
        <taxon>Pucciniomycotina</taxon>
        <taxon>Pucciniomycetes</taxon>
        <taxon>Pucciniales</taxon>
        <taxon>Phakopsoraceae</taxon>
        <taxon>Phakopsora</taxon>
    </lineage>
</organism>
<dbReference type="InterPro" id="IPR025614">
    <property type="entry name" value="Cell_morpho_N"/>
</dbReference>
<feature type="compositionally biased region" description="Polar residues" evidence="1">
    <location>
        <begin position="71"/>
        <end position="96"/>
    </location>
</feature>
<feature type="region of interest" description="Disordered" evidence="1">
    <location>
        <begin position="177"/>
        <end position="214"/>
    </location>
</feature>
<feature type="compositionally biased region" description="Acidic residues" evidence="1">
    <location>
        <begin position="2429"/>
        <end position="2444"/>
    </location>
</feature>
<comment type="caution">
    <text evidence="5">The sequence shown here is derived from an EMBL/GenBank/DDBJ whole genome shotgun (WGS) entry which is preliminary data.</text>
</comment>
<accession>A0AAV0AU87</accession>
<dbReference type="PANTHER" id="PTHR12295">
    <property type="entry name" value="FURRY-RELATED"/>
    <property type="match status" value="1"/>
</dbReference>
<evidence type="ECO:0000313" key="6">
    <source>
        <dbReference type="Proteomes" id="UP001153365"/>
    </source>
</evidence>
<feature type="compositionally biased region" description="Polar residues" evidence="1">
    <location>
        <begin position="1348"/>
        <end position="1357"/>
    </location>
</feature>
<feature type="domain" description="Cell morphogenesis central region" evidence="4">
    <location>
        <begin position="1760"/>
        <end position="1936"/>
    </location>
</feature>
<feature type="compositionally biased region" description="Low complexity" evidence="1">
    <location>
        <begin position="200"/>
        <end position="214"/>
    </location>
</feature>
<dbReference type="InterPro" id="IPR025481">
    <property type="entry name" value="Cell_Morphogen_C"/>
</dbReference>
<feature type="compositionally biased region" description="Low complexity" evidence="1">
    <location>
        <begin position="2377"/>
        <end position="2394"/>
    </location>
</feature>
<evidence type="ECO:0000313" key="5">
    <source>
        <dbReference type="EMBL" id="CAH7671615.1"/>
    </source>
</evidence>
<feature type="domain" description="Cell morphogenesis protein C-terminal" evidence="3">
    <location>
        <begin position="1966"/>
        <end position="2213"/>
    </location>
</feature>
<dbReference type="Pfam" id="PF14225">
    <property type="entry name" value="MOR2-PAG1_C"/>
    <property type="match status" value="1"/>
</dbReference>
<feature type="domain" description="Cell morphogenesis protein N-terminal" evidence="2">
    <location>
        <begin position="329"/>
        <end position="910"/>
    </location>
</feature>
<dbReference type="Pfam" id="PF14228">
    <property type="entry name" value="MOR2-PAG1_mid"/>
    <property type="match status" value="1"/>
</dbReference>
<name>A0AAV0AU87_PHAPC</name>
<dbReference type="SUPFAM" id="SSF48371">
    <property type="entry name" value="ARM repeat"/>
    <property type="match status" value="1"/>
</dbReference>
<evidence type="ECO:0000256" key="1">
    <source>
        <dbReference type="SAM" id="MobiDB-lite"/>
    </source>
</evidence>
<feature type="region of interest" description="Disordered" evidence="1">
    <location>
        <begin position="1347"/>
        <end position="1391"/>
    </location>
</feature>
<dbReference type="GO" id="GO:0005938">
    <property type="term" value="C:cell cortex"/>
    <property type="evidence" value="ECO:0007669"/>
    <property type="project" value="TreeGrafter"/>
</dbReference>
<proteinExistence type="predicted"/>
<feature type="compositionally biased region" description="Low complexity" evidence="1">
    <location>
        <begin position="1358"/>
        <end position="1378"/>
    </location>
</feature>
<evidence type="ECO:0000259" key="2">
    <source>
        <dbReference type="Pfam" id="PF14222"/>
    </source>
</evidence>
<keyword evidence="6" id="KW-1185">Reference proteome</keyword>
<dbReference type="PANTHER" id="PTHR12295:SF30">
    <property type="entry name" value="PROTEIN FURRY"/>
    <property type="match status" value="1"/>
</dbReference>